<sequence>MSESNTATSSAQQLIQPSVNQSIALAVQSAVDLMRNLNTIETTVIGVASAAWLAEPGNTAYKDIIENATKTITFAVENLAKVGTVGAGVLTDLKPD</sequence>
<reference evidence="1 2" key="1">
    <citation type="submission" date="2019-01" db="EMBL/GenBank/DDBJ databases">
        <authorList>
            <person name="Chen W.-M."/>
        </authorList>
    </citation>
    <scope>NUCLEOTIDE SEQUENCE [LARGE SCALE GENOMIC DNA]</scope>
    <source>
        <strain evidence="1 2">KYPC3</strain>
    </source>
</reference>
<organism evidence="1 2">
    <name type="scientific">Rheinheimera riviphila</name>
    <dbReference type="NCBI Taxonomy" id="1834037"/>
    <lineage>
        <taxon>Bacteria</taxon>
        <taxon>Pseudomonadati</taxon>
        <taxon>Pseudomonadota</taxon>
        <taxon>Gammaproteobacteria</taxon>
        <taxon>Chromatiales</taxon>
        <taxon>Chromatiaceae</taxon>
        <taxon>Rheinheimera</taxon>
    </lineage>
</organism>
<accession>A0A437QGD4</accession>
<evidence type="ECO:0000313" key="2">
    <source>
        <dbReference type="Proteomes" id="UP000283077"/>
    </source>
</evidence>
<proteinExistence type="predicted"/>
<gene>
    <name evidence="1" type="ORF">EOE67_16225</name>
</gene>
<name>A0A437QGD4_9GAMM</name>
<evidence type="ECO:0000313" key="1">
    <source>
        <dbReference type="EMBL" id="RVU33562.1"/>
    </source>
</evidence>
<comment type="caution">
    <text evidence="1">The sequence shown here is derived from an EMBL/GenBank/DDBJ whole genome shotgun (WGS) entry which is preliminary data.</text>
</comment>
<dbReference type="OrthoDB" id="7356208at2"/>
<dbReference type="AlphaFoldDB" id="A0A437QGD4"/>
<protein>
    <submittedName>
        <fullName evidence="1">Uncharacterized protein</fullName>
    </submittedName>
</protein>
<dbReference type="EMBL" id="SACS01000020">
    <property type="protein sequence ID" value="RVU33562.1"/>
    <property type="molecule type" value="Genomic_DNA"/>
</dbReference>
<dbReference type="Proteomes" id="UP000283077">
    <property type="component" value="Unassembled WGS sequence"/>
</dbReference>
<keyword evidence="2" id="KW-1185">Reference proteome</keyword>
<dbReference type="RefSeq" id="WP_127700390.1">
    <property type="nucleotide sequence ID" value="NZ_SACS01000020.1"/>
</dbReference>